<feature type="domain" description="OmpR/PhoB-type" evidence="3">
    <location>
        <begin position="2"/>
        <end position="95"/>
    </location>
</feature>
<dbReference type="GO" id="GO:0003677">
    <property type="term" value="F:DNA binding"/>
    <property type="evidence" value="ECO:0007669"/>
    <property type="project" value="UniProtKB-UniRule"/>
</dbReference>
<dbReference type="InterPro" id="IPR036388">
    <property type="entry name" value="WH-like_DNA-bd_sf"/>
</dbReference>
<dbReference type="InterPro" id="IPR001867">
    <property type="entry name" value="OmpR/PhoB-type_DNA-bd"/>
</dbReference>
<organism evidence="4 5">
    <name type="scientific">Pseudomonas asplenii</name>
    <dbReference type="NCBI Taxonomy" id="53407"/>
    <lineage>
        <taxon>Bacteria</taxon>
        <taxon>Pseudomonadati</taxon>
        <taxon>Pseudomonadota</taxon>
        <taxon>Gammaproteobacteria</taxon>
        <taxon>Pseudomonadales</taxon>
        <taxon>Pseudomonadaceae</taxon>
        <taxon>Pseudomonas</taxon>
    </lineage>
</organism>
<proteinExistence type="predicted"/>
<dbReference type="RefSeq" id="WP_090206069.1">
    <property type="nucleotide sequence ID" value="NZ_LT629777.1"/>
</dbReference>
<dbReference type="AlphaFoldDB" id="A0A1H1VM88"/>
<dbReference type="CDD" id="cd00383">
    <property type="entry name" value="trans_reg_C"/>
    <property type="match status" value="1"/>
</dbReference>
<accession>A0A1H1VM88</accession>
<dbReference type="GO" id="GO:0000160">
    <property type="term" value="P:phosphorelay signal transduction system"/>
    <property type="evidence" value="ECO:0007669"/>
    <property type="project" value="InterPro"/>
</dbReference>
<dbReference type="Gene3D" id="1.10.10.10">
    <property type="entry name" value="Winged helix-like DNA-binding domain superfamily/Winged helix DNA-binding domain"/>
    <property type="match status" value="1"/>
</dbReference>
<dbReference type="PROSITE" id="PS51755">
    <property type="entry name" value="OMPR_PHOB"/>
    <property type="match status" value="1"/>
</dbReference>
<dbReference type="PANTHER" id="PTHR47691">
    <property type="entry name" value="REGULATOR-RELATED"/>
    <property type="match status" value="1"/>
</dbReference>
<evidence type="ECO:0000313" key="5">
    <source>
        <dbReference type="Proteomes" id="UP000199524"/>
    </source>
</evidence>
<keyword evidence="5" id="KW-1185">Reference proteome</keyword>
<evidence type="ECO:0000256" key="2">
    <source>
        <dbReference type="PROSITE-ProRule" id="PRU01091"/>
    </source>
</evidence>
<dbReference type="GeneID" id="300207987"/>
<dbReference type="Gene3D" id="3.40.50.300">
    <property type="entry name" value="P-loop containing nucleotide triphosphate hydrolases"/>
    <property type="match status" value="1"/>
</dbReference>
<dbReference type="InterPro" id="IPR016032">
    <property type="entry name" value="Sig_transdc_resp-reg_C-effctor"/>
</dbReference>
<sequence>MELNYRFGRFEVWPTQRLLFIDGRERTLGARAFDVLLALIERRPQLVTKRELLDLVWPNLFVEENNLQVQVSTLRKLLGAQSLVTVAGQGYRFAMTLDGELQGPVLQVLTKKLMPNLPAPPRKLLGRDSDLTELIALIRTYPLVSIVGAAGVGKTVLALAAAYALHNAPENANVWIDLSAVSDPSLLPVVISHAIGLSVSTSDPSLALLTALESRQLLLVLDNAEHLLEAVAQFAWLVGVNAPGVKLLVTSQAALKVESERVFRLGGLSVPKVGMTAEEANQHGSVRLFTDQAQVADRTFAVTEDNVATVISLCRRLDGLALAIKLAAARLPLLGLNGVESRLRDRLKLLSGLSRGGSHGIVSRRQTLSESLDWSHSLLSSLEQIIFRRCSVFVNGFTLELACVVCGDSTLDKWEVINVLEGLVDRSLVDVEEGVVRRFRLSEYAWEYGRIKLEKAQETEPLHHRHADALATLMDRAYETYWHYADLLWLEAWRVEIDNVQAALDWSLSHQSEVAVRLMGAAGPLFMLLGMTAEGRRRCLAIEPLALSLIAQEFQPRRLELEGLLARYWMERGRLYTGVSHTRMSQFALTAAAHYRAVDDPRGVFLALCCAVQSHVLPVTQAQCILGEIVDLEQTDWPARPRSHRLLAEVSFFRQTNQWGEARFPLESLHWLAVSADLETAKMGALSGLAELSLIEGDYENALHFGRKLISSHRHSGNNFLLQSLAVIVTALLFLGHIHEARKALADFIATSIRRDWEWFGLYSDLFALLAVHEGRTTDAARLLGYAGTACDPVEAKDISVTQVRARSRQIIDRVLEPSLAGRLMSEGARMDRETACALALAGVRTDLAVSS</sequence>
<dbReference type="SUPFAM" id="SSF46894">
    <property type="entry name" value="C-terminal effector domain of the bipartite response regulators"/>
    <property type="match status" value="1"/>
</dbReference>
<dbReference type="EMBL" id="LT629777">
    <property type="protein sequence ID" value="SDS85785.1"/>
    <property type="molecule type" value="Genomic_DNA"/>
</dbReference>
<dbReference type="Proteomes" id="UP000199524">
    <property type="component" value="Chromosome I"/>
</dbReference>
<evidence type="ECO:0000259" key="3">
    <source>
        <dbReference type="PROSITE" id="PS51755"/>
    </source>
</evidence>
<feature type="DNA-binding region" description="OmpR/PhoB-type" evidence="2">
    <location>
        <begin position="2"/>
        <end position="95"/>
    </location>
</feature>
<evidence type="ECO:0000256" key="1">
    <source>
        <dbReference type="ARBA" id="ARBA00023125"/>
    </source>
</evidence>
<keyword evidence="1 2" id="KW-0238">DNA-binding</keyword>
<dbReference type="SMART" id="SM00862">
    <property type="entry name" value="Trans_reg_C"/>
    <property type="match status" value="1"/>
</dbReference>
<reference evidence="5" key="1">
    <citation type="submission" date="2016-10" db="EMBL/GenBank/DDBJ databases">
        <authorList>
            <person name="Varghese N."/>
            <person name="Submissions S."/>
        </authorList>
    </citation>
    <scope>NUCLEOTIDE SEQUENCE [LARGE SCALE GENOMIC DNA]</scope>
    <source>
        <strain evidence="5">ATCC 23835</strain>
    </source>
</reference>
<dbReference type="SUPFAM" id="SSF52540">
    <property type="entry name" value="P-loop containing nucleoside triphosphate hydrolases"/>
    <property type="match status" value="1"/>
</dbReference>
<name>A0A1H1VM88_9PSED</name>
<dbReference type="GO" id="GO:0006355">
    <property type="term" value="P:regulation of DNA-templated transcription"/>
    <property type="evidence" value="ECO:0007669"/>
    <property type="project" value="InterPro"/>
</dbReference>
<dbReference type="PRINTS" id="PR00364">
    <property type="entry name" value="DISEASERSIST"/>
</dbReference>
<evidence type="ECO:0000313" key="4">
    <source>
        <dbReference type="EMBL" id="SDS85785.1"/>
    </source>
</evidence>
<dbReference type="InterPro" id="IPR027417">
    <property type="entry name" value="P-loop_NTPase"/>
</dbReference>
<dbReference type="Pfam" id="PF00486">
    <property type="entry name" value="Trans_reg_C"/>
    <property type="match status" value="1"/>
</dbReference>
<dbReference type="PANTHER" id="PTHR47691:SF3">
    <property type="entry name" value="HTH-TYPE TRANSCRIPTIONAL REGULATOR RV0890C-RELATED"/>
    <property type="match status" value="1"/>
</dbReference>
<protein>
    <submittedName>
        <fullName evidence="4">Predicted ATPase</fullName>
    </submittedName>
</protein>
<gene>
    <name evidence="4" type="ORF">SAMN05216598_3024</name>
</gene>